<feature type="transmembrane region" description="Helical" evidence="1">
    <location>
        <begin position="34"/>
        <end position="53"/>
    </location>
</feature>
<dbReference type="OrthoDB" id="2417931at2"/>
<reference evidence="2 3" key="1">
    <citation type="submission" date="2019-01" db="EMBL/GenBank/DDBJ databases">
        <title>Draft genome sequences of the type strains of six Macrococcus species.</title>
        <authorList>
            <person name="Mazhar S."/>
            <person name="Altermann E."/>
            <person name="Hill C."/>
            <person name="Mcauliffe O."/>
        </authorList>
    </citation>
    <scope>NUCLEOTIDE SEQUENCE [LARGE SCALE GENOMIC DNA]</scope>
    <source>
        <strain evidence="2 3">ATCC 51828</strain>
    </source>
</reference>
<evidence type="ECO:0000313" key="2">
    <source>
        <dbReference type="EMBL" id="TDM04379.1"/>
    </source>
</evidence>
<dbReference type="AlphaFoldDB" id="A0A9Q8CJZ8"/>
<accession>A0A9Q8CJZ8</accession>
<name>A0A9Q8CJZ8_9STAP</name>
<sequence>MKFQSQINPLFKMISLILVCLLIFYYFISSTLLFSVTFLLTCLLLVMLLREYYRISTVLEVHRGLSRIDIDIMQIEMLNVALYGSRPGVELYSGDKDRIVVFPVETERFVSMLLHINPDIYFQNQQNLDAVRCNL</sequence>
<organism evidence="2 3">
    <name type="scientific">Macrococcus carouselicus</name>
    <dbReference type="NCBI Taxonomy" id="69969"/>
    <lineage>
        <taxon>Bacteria</taxon>
        <taxon>Bacillati</taxon>
        <taxon>Bacillota</taxon>
        <taxon>Bacilli</taxon>
        <taxon>Bacillales</taxon>
        <taxon>Staphylococcaceae</taxon>
        <taxon>Macrococcus</taxon>
    </lineage>
</organism>
<dbReference type="RefSeq" id="WP_133417239.1">
    <property type="nucleotide sequence ID" value="NZ_SCWD01000001.1"/>
</dbReference>
<keyword evidence="3" id="KW-1185">Reference proteome</keyword>
<evidence type="ECO:0000313" key="3">
    <source>
        <dbReference type="Proteomes" id="UP000295280"/>
    </source>
</evidence>
<feature type="transmembrane region" description="Helical" evidence="1">
    <location>
        <begin position="9"/>
        <end position="28"/>
    </location>
</feature>
<keyword evidence="1" id="KW-0812">Transmembrane</keyword>
<keyword evidence="1" id="KW-0472">Membrane</keyword>
<protein>
    <submittedName>
        <fullName evidence="2">Uncharacterized protein</fullName>
    </submittedName>
</protein>
<dbReference type="Proteomes" id="UP000295280">
    <property type="component" value="Unassembled WGS sequence"/>
</dbReference>
<comment type="caution">
    <text evidence="2">The sequence shown here is derived from an EMBL/GenBank/DDBJ whole genome shotgun (WGS) entry which is preliminary data.</text>
</comment>
<dbReference type="EMBL" id="SCWD01000001">
    <property type="protein sequence ID" value="TDM04379.1"/>
    <property type="molecule type" value="Genomic_DNA"/>
</dbReference>
<evidence type="ECO:0000256" key="1">
    <source>
        <dbReference type="SAM" id="Phobius"/>
    </source>
</evidence>
<keyword evidence="1" id="KW-1133">Transmembrane helix</keyword>
<proteinExistence type="predicted"/>
<gene>
    <name evidence="2" type="ORF">ERX40_04205</name>
</gene>